<dbReference type="InterPro" id="IPR009254">
    <property type="entry name" value="Laminin_aI"/>
</dbReference>
<comment type="function">
    <text evidence="1">Binding to cells via a high affinity receptor, laminin is thought to mediate the attachment, migration and organization of cells into tissues during embryonic development by interacting with other extracellular matrix components.</text>
</comment>
<evidence type="ECO:0000256" key="18">
    <source>
        <dbReference type="ARBA" id="ARBA00079116"/>
    </source>
</evidence>
<evidence type="ECO:0000313" key="24">
    <source>
        <dbReference type="EMBL" id="KAF1373388.1"/>
    </source>
</evidence>
<feature type="domain" description="Laminin EGF-like" evidence="21">
    <location>
        <begin position="580"/>
        <end position="627"/>
    </location>
</feature>
<keyword evidence="10 20" id="KW-0175">Coiled coil</keyword>
<keyword evidence="9" id="KW-0130">Cell adhesion</keyword>
<evidence type="ECO:0000256" key="9">
    <source>
        <dbReference type="ARBA" id="ARBA00022889"/>
    </source>
</evidence>
<protein>
    <recommendedName>
        <fullName evidence="15">Laminin subunit alpha-1</fullName>
    </recommendedName>
    <alternativeName>
        <fullName evidence="17">Laminin-1 subunit alpha</fullName>
    </alternativeName>
    <alternativeName>
        <fullName evidence="18">Laminin-3 subunit alpha</fullName>
    </alternativeName>
    <alternativeName>
        <fullName evidence="16">S-laminin subunit alpha</fullName>
    </alternativeName>
</protein>
<evidence type="ECO:0000256" key="19">
    <source>
        <dbReference type="PROSITE-ProRule" id="PRU00460"/>
    </source>
</evidence>
<dbReference type="FunFam" id="2.10.25.10:FF:000069">
    <property type="entry name" value="Laminin subunit alpha 1"/>
    <property type="match status" value="1"/>
</dbReference>
<keyword evidence="3" id="KW-0964">Secreted</keyword>
<dbReference type="PRINTS" id="PR00011">
    <property type="entry name" value="EGFLAMININ"/>
</dbReference>
<dbReference type="GO" id="GO:0030334">
    <property type="term" value="P:regulation of cell migration"/>
    <property type="evidence" value="ECO:0007669"/>
    <property type="project" value="InterPro"/>
</dbReference>
<dbReference type="GO" id="GO:0009888">
    <property type="term" value="P:tissue development"/>
    <property type="evidence" value="ECO:0007669"/>
    <property type="project" value="TreeGrafter"/>
</dbReference>
<feature type="domain" description="Laminin EGF-like" evidence="21">
    <location>
        <begin position="777"/>
        <end position="822"/>
    </location>
</feature>
<reference evidence="24 25" key="1">
    <citation type="submission" date="2019-06" db="EMBL/GenBank/DDBJ databases">
        <title>A chromosome-scale genome assembly of the European perch, Perca fluviatilis.</title>
        <authorList>
            <person name="Roques C."/>
            <person name="Zahm M."/>
            <person name="Cabau C."/>
            <person name="Klopp C."/>
            <person name="Bouchez O."/>
            <person name="Donnadieu C."/>
            <person name="Kuhl H."/>
            <person name="Gislard M."/>
            <person name="Guendouz S."/>
            <person name="Journot L."/>
            <person name="Haffray P."/>
            <person name="Bestin A."/>
            <person name="Morvezen R."/>
            <person name="Feron R."/>
            <person name="Wen M."/>
            <person name="Jouanno E."/>
            <person name="Herpin A."/>
            <person name="Schartl M."/>
            <person name="Postlethwait J."/>
            <person name="Schaerlinger B."/>
            <person name="Chardard D."/>
            <person name="Lecocq T."/>
            <person name="Poncet C."/>
            <person name="Jaffrelo L."/>
            <person name="Lampietro C."/>
            <person name="Guiguen Y."/>
        </authorList>
    </citation>
    <scope>NUCLEOTIDE SEQUENCE [LARGE SCALE GENOMIC DNA]</scope>
    <source>
        <tissue evidence="24">Blood</tissue>
    </source>
</reference>
<proteinExistence type="predicted"/>
<evidence type="ECO:0000256" key="4">
    <source>
        <dbReference type="ARBA" id="ARBA00022530"/>
    </source>
</evidence>
<dbReference type="GO" id="GO:0009887">
    <property type="term" value="P:animal organ morphogenesis"/>
    <property type="evidence" value="ECO:0007669"/>
    <property type="project" value="TreeGrafter"/>
</dbReference>
<evidence type="ECO:0000256" key="10">
    <source>
        <dbReference type="ARBA" id="ARBA00023054"/>
    </source>
</evidence>
<organism evidence="24 25">
    <name type="scientific">Perca fluviatilis</name>
    <name type="common">European perch</name>
    <dbReference type="NCBI Taxonomy" id="8168"/>
    <lineage>
        <taxon>Eukaryota</taxon>
        <taxon>Metazoa</taxon>
        <taxon>Chordata</taxon>
        <taxon>Craniata</taxon>
        <taxon>Vertebrata</taxon>
        <taxon>Euteleostomi</taxon>
        <taxon>Actinopterygii</taxon>
        <taxon>Neopterygii</taxon>
        <taxon>Teleostei</taxon>
        <taxon>Neoteleostei</taxon>
        <taxon>Acanthomorphata</taxon>
        <taxon>Eupercaria</taxon>
        <taxon>Perciformes</taxon>
        <taxon>Percoidei</taxon>
        <taxon>Percidae</taxon>
        <taxon>Percinae</taxon>
        <taxon>Perca</taxon>
    </lineage>
</organism>
<dbReference type="Pfam" id="PF00055">
    <property type="entry name" value="Laminin_N"/>
    <property type="match status" value="1"/>
</dbReference>
<dbReference type="GO" id="GO:0048514">
    <property type="term" value="P:blood vessel morphogenesis"/>
    <property type="evidence" value="ECO:0007669"/>
    <property type="project" value="TreeGrafter"/>
</dbReference>
<dbReference type="Pfam" id="PF00052">
    <property type="entry name" value="Laminin_B"/>
    <property type="match status" value="2"/>
</dbReference>
<dbReference type="FunFam" id="2.60.120.260:FF:000450">
    <property type="entry name" value="Uncharacterized protein"/>
    <property type="match status" value="1"/>
</dbReference>
<feature type="disulfide bond" evidence="19">
    <location>
        <begin position="702"/>
        <end position="711"/>
    </location>
</feature>
<feature type="domain" description="Laminin EGF-like" evidence="21">
    <location>
        <begin position="730"/>
        <end position="776"/>
    </location>
</feature>
<feature type="domain" description="Laminin EGF-like" evidence="21">
    <location>
        <begin position="1174"/>
        <end position="1222"/>
    </location>
</feature>
<dbReference type="FunFam" id="2.170.300.10:FF:000026">
    <property type="entry name" value="laminin subunit alpha-2 isoform X2"/>
    <property type="match status" value="1"/>
</dbReference>
<keyword evidence="13 19" id="KW-0424">Laminin EGF-like domain</keyword>
<dbReference type="PROSITE" id="PS00022">
    <property type="entry name" value="EGF_1"/>
    <property type="match status" value="1"/>
</dbReference>
<dbReference type="Proteomes" id="UP000465112">
    <property type="component" value="Chromosome 22"/>
</dbReference>
<feature type="domain" description="Laminin EGF-like" evidence="21">
    <location>
        <begin position="319"/>
        <end position="366"/>
    </location>
</feature>
<feature type="domain" description="Laminin EGF-like" evidence="21">
    <location>
        <begin position="628"/>
        <end position="680"/>
    </location>
</feature>
<dbReference type="Pfam" id="PF00053">
    <property type="entry name" value="EGF_laminin"/>
    <property type="match status" value="15"/>
</dbReference>
<keyword evidence="11 19" id="KW-1015">Disulfide bond</keyword>
<feature type="disulfide bond" evidence="19">
    <location>
        <begin position="825"/>
        <end position="842"/>
    </location>
</feature>
<dbReference type="Gene3D" id="2.170.300.10">
    <property type="entry name" value="Tie2 ligand-binding domain superfamily"/>
    <property type="match status" value="1"/>
</dbReference>
<dbReference type="PANTHER" id="PTHR10574:SF409">
    <property type="entry name" value="LAMININ SUBUNIT ALPHA-1"/>
    <property type="match status" value="1"/>
</dbReference>
<evidence type="ECO:0000256" key="17">
    <source>
        <dbReference type="ARBA" id="ARBA00078827"/>
    </source>
</evidence>
<evidence type="ECO:0000256" key="5">
    <source>
        <dbReference type="ARBA" id="ARBA00022553"/>
    </source>
</evidence>
<dbReference type="EMBL" id="VHII01000022">
    <property type="protein sequence ID" value="KAF1373388.1"/>
    <property type="molecule type" value="Genomic_DNA"/>
</dbReference>
<feature type="domain" description="Laminin EGF-like" evidence="21">
    <location>
        <begin position="266"/>
        <end position="318"/>
    </location>
</feature>
<feature type="disulfide bond" evidence="19">
    <location>
        <begin position="294"/>
        <end position="303"/>
    </location>
</feature>
<evidence type="ECO:0000256" key="13">
    <source>
        <dbReference type="ARBA" id="ARBA00023292"/>
    </source>
</evidence>
<evidence type="ECO:0000256" key="11">
    <source>
        <dbReference type="ARBA" id="ARBA00023157"/>
    </source>
</evidence>
<dbReference type="InterPro" id="IPR050440">
    <property type="entry name" value="Laminin/Netrin_ECM"/>
</dbReference>
<comment type="caution">
    <text evidence="24">The sequence shown here is derived from an EMBL/GenBank/DDBJ whole genome shotgun (WGS) entry which is preliminary data.</text>
</comment>
<keyword evidence="4" id="KW-0272">Extracellular matrix</keyword>
<feature type="domain" description="Laminin N-terminal" evidence="23">
    <location>
        <begin position="1"/>
        <end position="138"/>
    </location>
</feature>
<feature type="disulfide bond" evidence="19">
    <location>
        <begin position="683"/>
        <end position="700"/>
    </location>
</feature>
<dbReference type="PANTHER" id="PTHR10574">
    <property type="entry name" value="NETRIN/LAMININ-RELATED"/>
    <property type="match status" value="1"/>
</dbReference>
<dbReference type="FunFam" id="2.10.25.10:FF:000033">
    <property type="entry name" value="Laminin subunit alpha 2"/>
    <property type="match status" value="2"/>
</dbReference>
<dbReference type="GO" id="GO:0005102">
    <property type="term" value="F:signaling receptor binding"/>
    <property type="evidence" value="ECO:0007669"/>
    <property type="project" value="InterPro"/>
</dbReference>
<evidence type="ECO:0000256" key="7">
    <source>
        <dbReference type="ARBA" id="ARBA00022737"/>
    </source>
</evidence>
<feature type="disulfide bond" evidence="19">
    <location>
        <begin position="337"/>
        <end position="346"/>
    </location>
</feature>
<evidence type="ECO:0000256" key="2">
    <source>
        <dbReference type="ARBA" id="ARBA00004302"/>
    </source>
</evidence>
<feature type="domain" description="Laminin EGF-like" evidence="21">
    <location>
        <begin position="823"/>
        <end position="868"/>
    </location>
</feature>
<name>A0A6A5E4G1_PERFL</name>
<sequence length="1544" mass="165439">MCNWVLERSLDGVTFDPWQFYAISGSECLSHYNVTPRLGPPTYKRDKEVICTSYYSRLNPLEHGEIHTSLINGRPGADDLTNELLNFTSARYIRLRLQRIRTLNADLMTLSTRDPREIDPIVTRRYYYSIKDISVGGMCICYGHAQSCPLDPVTKKMQCVCEHNTCGESCNECCPGYHQQPWQPGTISEGNTCEKCNCHNKASDCVYNQTVSDWSLSLDANGVRRGGGVCSSCQQNTGGVNCENCREGYYRPSEVSPYSDSPCVDCECDLRGSESSVCSRDDTQPGVSAGQCVCKEGFSGLRCDRCAFGFRDFPLCSRCECSLSGSSNTDPCSTCTCKVNVMGAHCDLCKPGFYNLQAGNPLGCSDCFCFGVSDVCESSDWKTAQVHHTDAWLRPPPALQSLHVVHGNDLPIPNNSSGPAHQHVLLWAAPGGFLGNKLGSYGGFLTFSLGYDVPLDNEDHALRAHADIIIQGNGRSLLLAPPFLLFLSELAERSVAVPIVPKSFLDEETGIHVTHDALLSALSNVTSLRVRVHLNASADGPIRRVSQGSTGWGGSCLGGTVSSVSVTTTQPSVTSTESVCFSPTCVLEESGQVLCDRCQDGYTGARCERCASGFHGNPQVVGGACERCECNGNVDVSEAGHCHTVTGECLRCLGNTAGAHCEVCQPGYYGDAVHAKDCQACGCDVSGALSSVCDVTTGQCLCRENVTGRACDRCQSGFFGLQSGRGCQPCSCSQSGSLSESCDEEGRCQCVEGVAGDTCDRCSHGYFGFAAIGCTACTCEHTRGNCDPESGECICPPHTEGATCDRCEDGYWGHDPVTGCKPCSCSAAGSSAPQCELTNGQCLCREGFSGRSCDQCAPGYHGYPECSACGCDMTGTDEKFCNTTLGVCDCRDNGECVCKLGVSGRRCEECVSGWFGLSAESPAGCSQCFCSGLSSACEEQGGLLRVPITLADSAADLSLVSQSNLQGVVSGVYQQGGDTLLDTRQLNSSRLTGSSTGASPLLVYGGLLSYIITFYAEDGSGLSNREPQILMRGGAMRKLVIYTDMVAPGNGVRTQHDIRMTEHNWKYFNSVSEKPVSHADFMSVLSDVEYVIIKASYGTRLQQSRISNITMETAVEAGLDEEGGVARLIESCICPPGYTGLSCQECAAGFFRQPVSELSSQNLKSLLVRPCVRCRCNDHSERCHPETGACQGCEHHTSGPSCERCAPGYYGNVSGSISDCSLCACPLRDNSFSPSCVSEGDFGDFRCTACQTGYEGRYCERCSVGYYGNPSVAGGMCRRCSCSGRGSLHPLCDALTGQCECKAGVKGHTCDHCEERHVLQEEECVSCDDECTGVLLDDLEQIHNDFLSVNLSAVAMAPYRQLVLLENTTRDIQTAFTENGSVALRLSGVEDELSHVTSDLSALQQQVSRLSNDLKKVGVSTNQSLSQGALLLEGISSLQENIQKLQREAGLLNQSAVEQLDSANQKALLEEVTAMLETLRAVNMSAAGAAANQELRLSESLLRSLREDFLDTAAGRLLPLSRTSVRLLEELQQAETQLSDSAGG</sequence>
<comment type="subunit">
    <text evidence="14">Laminin is a complex glycoprotein, consisting of three different polypeptide chains (alpha, beta, gamma), which are bound to each other by disulfide bonds into a cross-shaped molecule comprising one long and three short arms with globules at each end. Alpha-1 is a subunit of laminin-1 (laminin-111 or EHS laminin) and laminin-3 (laminin-121 or S-laminin).</text>
</comment>
<evidence type="ECO:0000256" key="15">
    <source>
        <dbReference type="ARBA" id="ARBA00072594"/>
    </source>
</evidence>
<keyword evidence="25" id="KW-1185">Reference proteome</keyword>
<feature type="domain" description="Laminin IV type A" evidence="22">
    <location>
        <begin position="376"/>
        <end position="589"/>
    </location>
</feature>
<dbReference type="InterPro" id="IPR000742">
    <property type="entry name" value="EGF"/>
</dbReference>
<feature type="disulfide bond" evidence="19">
    <location>
        <begin position="652"/>
        <end position="661"/>
    </location>
</feature>
<keyword evidence="6" id="KW-0732">Signal</keyword>
<dbReference type="SMART" id="SM00136">
    <property type="entry name" value="LamNT"/>
    <property type="match status" value="1"/>
</dbReference>
<evidence type="ECO:0000256" key="14">
    <source>
        <dbReference type="ARBA" id="ARBA00065595"/>
    </source>
</evidence>
<feature type="disulfide bond" evidence="19">
    <location>
        <begin position="1282"/>
        <end position="1299"/>
    </location>
</feature>
<dbReference type="Gene3D" id="2.10.25.10">
    <property type="entry name" value="Laminin"/>
    <property type="match status" value="13"/>
</dbReference>
<dbReference type="SMART" id="SM00180">
    <property type="entry name" value="EGF_Lam"/>
    <property type="match status" value="15"/>
</dbReference>
<evidence type="ECO:0000313" key="25">
    <source>
        <dbReference type="Proteomes" id="UP000465112"/>
    </source>
</evidence>
<gene>
    <name evidence="24" type="ORF">PFLUV_G00260050</name>
</gene>
<dbReference type="GO" id="GO:0007155">
    <property type="term" value="P:cell adhesion"/>
    <property type="evidence" value="ECO:0007669"/>
    <property type="project" value="UniProtKB-KW"/>
</dbReference>
<feature type="domain" description="Laminin EGF-like" evidence="21">
    <location>
        <begin position="1280"/>
        <end position="1326"/>
    </location>
</feature>
<feature type="disulfide bond" evidence="19">
    <location>
        <begin position="664"/>
        <end position="678"/>
    </location>
</feature>
<dbReference type="GO" id="GO:0043010">
    <property type="term" value="P:camera-type eye development"/>
    <property type="evidence" value="ECO:0007669"/>
    <property type="project" value="TreeGrafter"/>
</dbReference>
<feature type="disulfide bond" evidence="19">
    <location>
        <begin position="1301"/>
        <end position="1310"/>
    </location>
</feature>
<evidence type="ECO:0000256" key="1">
    <source>
        <dbReference type="ARBA" id="ARBA00002418"/>
    </source>
</evidence>
<dbReference type="PROSITE" id="PS01248">
    <property type="entry name" value="EGF_LAM_1"/>
    <property type="match status" value="6"/>
</dbReference>
<feature type="disulfide bond" evidence="19">
    <location>
        <begin position="1193"/>
        <end position="1202"/>
    </location>
</feature>
<feature type="disulfide bond" evidence="19">
    <location>
        <begin position="730"/>
        <end position="742"/>
    </location>
</feature>
<dbReference type="FunFam" id="2.10.25.10:FF:000189">
    <property type="entry name" value="Laminin subunit alpha 2"/>
    <property type="match status" value="1"/>
</dbReference>
<feature type="disulfide bond" evidence="19">
    <location>
        <begin position="598"/>
        <end position="607"/>
    </location>
</feature>
<keyword evidence="8" id="KW-0084">Basement membrane</keyword>
<dbReference type="GO" id="GO:0030155">
    <property type="term" value="P:regulation of cell adhesion"/>
    <property type="evidence" value="ECO:0007669"/>
    <property type="project" value="InterPro"/>
</dbReference>
<dbReference type="GO" id="GO:0043256">
    <property type="term" value="C:laminin complex"/>
    <property type="evidence" value="ECO:0007669"/>
    <property type="project" value="UniProtKB-ARBA"/>
</dbReference>
<feature type="domain" description="Laminin IV type A" evidence="22">
    <location>
        <begin position="909"/>
        <end position="1131"/>
    </location>
</feature>
<evidence type="ECO:0000256" key="8">
    <source>
        <dbReference type="ARBA" id="ARBA00022869"/>
    </source>
</evidence>
<dbReference type="FunFam" id="2.10.25.10:FF:000242">
    <property type="entry name" value="Laminin subunit alpha 1"/>
    <property type="match status" value="1"/>
</dbReference>
<evidence type="ECO:0000256" key="12">
    <source>
        <dbReference type="ARBA" id="ARBA00023180"/>
    </source>
</evidence>
<evidence type="ECO:0000256" key="16">
    <source>
        <dbReference type="ARBA" id="ARBA00075127"/>
    </source>
</evidence>
<dbReference type="GO" id="GO:0007411">
    <property type="term" value="P:axon guidance"/>
    <property type="evidence" value="ECO:0007669"/>
    <property type="project" value="TreeGrafter"/>
</dbReference>
<dbReference type="CDD" id="cd00055">
    <property type="entry name" value="EGF_Lam"/>
    <property type="match status" value="13"/>
</dbReference>
<feature type="domain" description="Laminin EGF-like" evidence="21">
    <location>
        <begin position="681"/>
        <end position="729"/>
    </location>
</feature>
<feature type="disulfide bond" evidence="19">
    <location>
        <begin position="1280"/>
        <end position="1292"/>
    </location>
</feature>
<dbReference type="PROSITE" id="PS51117">
    <property type="entry name" value="LAMININ_NTER"/>
    <property type="match status" value="1"/>
</dbReference>
<evidence type="ECO:0000259" key="22">
    <source>
        <dbReference type="PROSITE" id="PS51115"/>
    </source>
</evidence>
<feature type="disulfide bond" evidence="19">
    <location>
        <begin position="266"/>
        <end position="278"/>
    </location>
</feature>
<comment type="caution">
    <text evidence="19">Lacks conserved residue(s) required for the propagation of feature annotation.</text>
</comment>
<dbReference type="FunFam" id="2.10.25.10:FF:000094">
    <property type="entry name" value="Laminin subunit alpha-2"/>
    <property type="match status" value="1"/>
</dbReference>
<dbReference type="PROSITE" id="PS50027">
    <property type="entry name" value="EGF_LAM_2"/>
    <property type="match status" value="10"/>
</dbReference>
<dbReference type="GO" id="GO:0005201">
    <property type="term" value="F:extracellular matrix structural constituent"/>
    <property type="evidence" value="ECO:0007669"/>
    <property type="project" value="TreeGrafter"/>
</dbReference>
<accession>A0A6A5E4G1</accession>
<feature type="disulfide bond" evidence="19">
    <location>
        <begin position="844"/>
        <end position="853"/>
    </location>
</feature>
<dbReference type="SUPFAM" id="SSF57196">
    <property type="entry name" value="EGF/Laminin"/>
    <property type="match status" value="12"/>
</dbReference>
<feature type="disulfide bond" evidence="19">
    <location>
        <begin position="795"/>
        <end position="804"/>
    </location>
</feature>
<dbReference type="InterPro" id="IPR002049">
    <property type="entry name" value="LE_dom"/>
</dbReference>
<evidence type="ECO:0000256" key="3">
    <source>
        <dbReference type="ARBA" id="ARBA00022525"/>
    </source>
</evidence>
<dbReference type="GO" id="GO:0005576">
    <property type="term" value="C:extracellular region"/>
    <property type="evidence" value="ECO:0007669"/>
    <property type="project" value="UniProtKB-ARBA"/>
</dbReference>
<dbReference type="PROSITE" id="PS51115">
    <property type="entry name" value="LAMININ_IVA"/>
    <property type="match status" value="2"/>
</dbReference>
<keyword evidence="5" id="KW-0597">Phosphoprotein</keyword>
<evidence type="ECO:0000256" key="20">
    <source>
        <dbReference type="SAM" id="Coils"/>
    </source>
</evidence>
<dbReference type="InterPro" id="IPR000034">
    <property type="entry name" value="Laminin_IV"/>
</dbReference>
<dbReference type="Gene3D" id="2.60.120.260">
    <property type="entry name" value="Galactose-binding domain-like"/>
    <property type="match status" value="1"/>
</dbReference>
<dbReference type="FunFam" id="2.10.25.10:FF:000051">
    <property type="entry name" value="Laminin subunit alpha 4"/>
    <property type="match status" value="1"/>
</dbReference>
<dbReference type="Pfam" id="PF06008">
    <property type="entry name" value="Laminin_I"/>
    <property type="match status" value="1"/>
</dbReference>
<comment type="subcellular location">
    <subcellularLocation>
        <location evidence="2">Secreted</location>
        <location evidence="2">Extracellular space</location>
        <location evidence="2">Extracellular matrix</location>
        <location evidence="2">Basement membrane</location>
    </subcellularLocation>
</comment>
<dbReference type="FunFam" id="2.10.25.10:FF:000034">
    <property type="entry name" value="Laminin subunit alpha 3"/>
    <property type="match status" value="1"/>
</dbReference>
<keyword evidence="12" id="KW-0325">Glycoprotein</keyword>
<feature type="disulfide bond" evidence="19">
    <location>
        <begin position="750"/>
        <end position="759"/>
    </location>
</feature>
<dbReference type="FunFam" id="2.10.25.10:FF:000074">
    <property type="entry name" value="Laminin subunit alpha"/>
    <property type="match status" value="1"/>
</dbReference>
<dbReference type="SMART" id="SM00281">
    <property type="entry name" value="LamB"/>
    <property type="match status" value="2"/>
</dbReference>
<feature type="coiled-coil region" evidence="20">
    <location>
        <begin position="1386"/>
        <end position="1455"/>
    </location>
</feature>
<evidence type="ECO:0000259" key="23">
    <source>
        <dbReference type="PROSITE" id="PS51117"/>
    </source>
</evidence>
<feature type="disulfide bond" evidence="19">
    <location>
        <begin position="681"/>
        <end position="693"/>
    </location>
</feature>
<evidence type="ECO:0000256" key="6">
    <source>
        <dbReference type="ARBA" id="ARBA00022729"/>
    </source>
</evidence>
<evidence type="ECO:0000259" key="21">
    <source>
        <dbReference type="PROSITE" id="PS50027"/>
    </source>
</evidence>
<feature type="disulfide bond" evidence="19">
    <location>
        <begin position="823"/>
        <end position="835"/>
    </location>
</feature>
<dbReference type="FunFam" id="2.10.25.10:FF:000065">
    <property type="entry name" value="Laminin subunit beta 1"/>
    <property type="match status" value="1"/>
</dbReference>
<dbReference type="InterPro" id="IPR008211">
    <property type="entry name" value="Laminin_N"/>
</dbReference>
<dbReference type="SMART" id="SM00181">
    <property type="entry name" value="EGF"/>
    <property type="match status" value="13"/>
</dbReference>
<keyword evidence="7" id="KW-0677">Repeat</keyword>
<dbReference type="GO" id="GO:0045995">
    <property type="term" value="P:regulation of embryonic development"/>
    <property type="evidence" value="ECO:0007669"/>
    <property type="project" value="InterPro"/>
</dbReference>